<gene>
    <name evidence="1" type="primary">45</name>
    <name evidence="1" type="ORF">SEA_CLAWZ_45</name>
</gene>
<accession>A0AAE7K790</accession>
<evidence type="ECO:0000313" key="1">
    <source>
        <dbReference type="EMBL" id="QKY79957.1"/>
    </source>
</evidence>
<keyword evidence="2" id="KW-1185">Reference proteome</keyword>
<dbReference type="GeneID" id="77951801"/>
<reference evidence="1" key="1">
    <citation type="submission" date="2020-05" db="EMBL/GenBank/DDBJ databases">
        <authorList>
            <person name="Conneilly E.M."/>
            <person name="Corace M.L."/>
            <person name="Daly D."/>
            <person name="Dejene M.A."/>
            <person name="Deng Y."/>
            <person name="Kelly J.M."/>
            <person name="Masiello C.S."/>
            <person name="McDonough D."/>
            <person name="Musser E."/>
            <person name="Pecorale A.L."/>
            <person name="Ray R.F."/>
            <person name="Regan I.M."/>
            <person name="Shedd N.A."/>
            <person name="Tatone J.R."/>
            <person name="Tocci C.W."/>
            <person name="Zarate C.M."/>
            <person name="Whitefleet-Smith J.L."/>
            <person name="Garlena R.A."/>
            <person name="Russell D.A."/>
            <person name="Pope W.H."/>
            <person name="Jacobs-Sera D."/>
            <person name="Hatfull G.F."/>
        </authorList>
    </citation>
    <scope>NUCLEOTIDE SEQUENCE</scope>
</reference>
<organism evidence="1 2">
    <name type="scientific">Gordonia phage Clawz</name>
    <dbReference type="NCBI Taxonomy" id="2743910"/>
    <lineage>
        <taxon>Viruses</taxon>
        <taxon>Duplodnaviria</taxon>
        <taxon>Heunggongvirae</taxon>
        <taxon>Uroviricota</taxon>
        <taxon>Caudoviricetes</taxon>
        <taxon>Clawzvirus</taxon>
        <taxon>Clawzvirus clawz</taxon>
    </lineage>
</organism>
<dbReference type="KEGG" id="vg:77951801"/>
<proteinExistence type="predicted"/>
<protein>
    <submittedName>
        <fullName evidence="1">Major capsid pentamer protein</fullName>
    </submittedName>
</protein>
<name>A0AAE7K790_9CAUD</name>
<dbReference type="EMBL" id="MT498058">
    <property type="protein sequence ID" value="QKY79957.1"/>
    <property type="molecule type" value="Genomic_DNA"/>
</dbReference>
<sequence>MTAPTDLKIPPHIFEAPFANPIAGGLYAAATTEVVNDPPRLAFGLEVWPSNCGGVQRFDPKCGADNEDKAEQGDTAKASFGSIGVVAADECLFGRTDDEAQRRATQSLRLREQVEVEDWFAEVLLDKAGTPATAVGTGMEALVAAVGSIELALGQRGVPGVIHASAALAALAVHANVAKPSTNGRYTSPLGHTWAFGGGYGDLGNTIVGTGPVYVIQSSVVTGIGREVRQNTRLAIAEREIAVGYECAAVAANIA</sequence>
<dbReference type="Proteomes" id="UP000821895">
    <property type="component" value="Segment"/>
</dbReference>
<evidence type="ECO:0000313" key="2">
    <source>
        <dbReference type="Proteomes" id="UP000821895"/>
    </source>
</evidence>
<dbReference type="RefSeq" id="YP_010675474.1">
    <property type="nucleotide sequence ID" value="NC_071004.1"/>
</dbReference>